<dbReference type="SUPFAM" id="SSF53474">
    <property type="entry name" value="alpha/beta-Hydrolases"/>
    <property type="match status" value="1"/>
</dbReference>
<feature type="domain" description="AB hydrolase-1" evidence="2">
    <location>
        <begin position="216"/>
        <end position="488"/>
    </location>
</feature>
<reference evidence="3 4" key="1">
    <citation type="submission" date="2020-04" db="EMBL/GenBank/DDBJ databases">
        <title>Plant Genome Project.</title>
        <authorList>
            <person name="Zhang R.-G."/>
        </authorList>
    </citation>
    <scope>NUCLEOTIDE SEQUENCE [LARGE SCALE GENOMIC DNA]</scope>
    <source>
        <strain evidence="3">YNK0</strain>
        <tissue evidence="3">Leaf</tissue>
    </source>
</reference>
<name>A0A834YZI9_TETSI</name>
<comment type="caution">
    <text evidence="3">The sequence shown here is derived from an EMBL/GenBank/DDBJ whole genome shotgun (WGS) entry which is preliminary data.</text>
</comment>
<evidence type="ECO:0000259" key="2">
    <source>
        <dbReference type="Pfam" id="PF00561"/>
    </source>
</evidence>
<dbReference type="InterPro" id="IPR029058">
    <property type="entry name" value="AB_hydrolase_fold"/>
</dbReference>
<gene>
    <name evidence="3" type="ORF">HHK36_019170</name>
</gene>
<dbReference type="EMBL" id="JABCRI010000013">
    <property type="protein sequence ID" value="KAF8395228.1"/>
    <property type="molecule type" value="Genomic_DNA"/>
</dbReference>
<dbReference type="Gene3D" id="3.40.50.1820">
    <property type="entry name" value="alpha/beta hydrolase"/>
    <property type="match status" value="1"/>
</dbReference>
<evidence type="ECO:0000256" key="1">
    <source>
        <dbReference type="SAM" id="MobiDB-lite"/>
    </source>
</evidence>
<dbReference type="PANTHER" id="PTHR45763">
    <property type="entry name" value="HYDROLASE, ALPHA/BETA FOLD FAMILY PROTEIN, EXPRESSED-RELATED"/>
    <property type="match status" value="1"/>
</dbReference>
<organism evidence="3 4">
    <name type="scientific">Tetracentron sinense</name>
    <name type="common">Spur-leaf</name>
    <dbReference type="NCBI Taxonomy" id="13715"/>
    <lineage>
        <taxon>Eukaryota</taxon>
        <taxon>Viridiplantae</taxon>
        <taxon>Streptophyta</taxon>
        <taxon>Embryophyta</taxon>
        <taxon>Tracheophyta</taxon>
        <taxon>Spermatophyta</taxon>
        <taxon>Magnoliopsida</taxon>
        <taxon>Trochodendrales</taxon>
        <taxon>Trochodendraceae</taxon>
        <taxon>Tetracentron</taxon>
    </lineage>
</organism>
<evidence type="ECO:0000313" key="4">
    <source>
        <dbReference type="Proteomes" id="UP000655225"/>
    </source>
</evidence>
<feature type="compositionally biased region" description="Acidic residues" evidence="1">
    <location>
        <begin position="523"/>
        <end position="539"/>
    </location>
</feature>
<dbReference type="PANTHER" id="PTHR45763:SF8">
    <property type="entry name" value="ALPHA_BETA-HYDROLASES SUPERFAMILY PROTEIN"/>
    <property type="match status" value="1"/>
</dbReference>
<dbReference type="InterPro" id="IPR000073">
    <property type="entry name" value="AB_hydrolase_1"/>
</dbReference>
<dbReference type="OrthoDB" id="294702at2759"/>
<protein>
    <recommendedName>
        <fullName evidence="2">AB hydrolase-1 domain-containing protein</fullName>
    </recommendedName>
</protein>
<evidence type="ECO:0000313" key="3">
    <source>
        <dbReference type="EMBL" id="KAF8395228.1"/>
    </source>
</evidence>
<accession>A0A834YZI9</accession>
<feature type="region of interest" description="Disordered" evidence="1">
    <location>
        <begin position="516"/>
        <end position="539"/>
    </location>
</feature>
<sequence>MSETTGSTSWEDELASLLDAGIRYNSDRIGIAEPVVEMQTANFIVSEELESNAAEAESFKDQVKGFLKASAEMLQELAIGCKDIVQQSLGNRDSYIVRKLGEPWEKVSGRLSFLNDYLPEDRDPVHAWPVIIFVSILAFSVLSVNTKHNSSVPLTKKVLIHPPSASRILLPDGRNMAYHEQGVPADKARFSLIVPHPFLSSRLAGRATGIPGLKASLLEEFGVRLVTYDLPGFGESDPHPNRNLNSSALDMSYLANAVGVYDKFWVVGYSTGGMHAWAALRYIPDMLAAANKLAGGAMFAPMVNPYEPSMTKEERDRTWQKWTPRRKLMYFLARRFPKLLAFFFHRSFLCGKHGQLDKWLSLSLGKRDRALIEEPLFEEFWQRDVEESVRQRNVKPFVEEAVLEVSDWGFSLMDLQVNKKRLGKGILTWIKSLYSQSEQGLTGFLGPIHIWQGMDDQVIPPSMTDFVHRLLPGATVHKLPDEGHFSYFYFCDECHRQIFSALFGTPQGPLNRTVEVDQSPSEGDMEDMQEESFIDYAMD</sequence>
<dbReference type="Pfam" id="PF00561">
    <property type="entry name" value="Abhydrolase_1"/>
    <property type="match status" value="1"/>
</dbReference>
<dbReference type="Proteomes" id="UP000655225">
    <property type="component" value="Unassembled WGS sequence"/>
</dbReference>
<dbReference type="AlphaFoldDB" id="A0A834YZI9"/>
<keyword evidence="4" id="KW-1185">Reference proteome</keyword>
<proteinExistence type="predicted"/>
<dbReference type="OMA" id="IYFCDEC"/>